<accession>A0A191WDA6</accession>
<name>A0A191WDA6_9MICO</name>
<dbReference type="InterPro" id="IPR014710">
    <property type="entry name" value="RmlC-like_jellyroll"/>
</dbReference>
<keyword evidence="2" id="KW-0560">Oxidoreductase</keyword>
<dbReference type="KEGG" id="agy:ATC03_05050"/>
<dbReference type="EMBL" id="CP013979">
    <property type="protein sequence ID" value="ANJ26188.1"/>
    <property type="molecule type" value="Genomic_DNA"/>
</dbReference>
<dbReference type="RefSeq" id="WP_067873919.1">
    <property type="nucleotide sequence ID" value="NZ_CP013979.1"/>
</dbReference>
<organism evidence="5 6">
    <name type="scientific">Agromyces aureus</name>
    <dbReference type="NCBI Taxonomy" id="453304"/>
    <lineage>
        <taxon>Bacteria</taxon>
        <taxon>Bacillati</taxon>
        <taxon>Actinomycetota</taxon>
        <taxon>Actinomycetes</taxon>
        <taxon>Micrococcales</taxon>
        <taxon>Microbacteriaceae</taxon>
        <taxon>Agromyces</taxon>
    </lineage>
</organism>
<dbReference type="InterPro" id="IPR023753">
    <property type="entry name" value="FAD/NAD-binding_dom"/>
</dbReference>
<dbReference type="InterPro" id="IPR036188">
    <property type="entry name" value="FAD/NAD-bd_sf"/>
</dbReference>
<dbReference type="CDD" id="cd00038">
    <property type="entry name" value="CAP_ED"/>
    <property type="match status" value="1"/>
</dbReference>
<dbReference type="SUPFAM" id="SSF51206">
    <property type="entry name" value="cAMP-binding domain-like"/>
    <property type="match status" value="1"/>
</dbReference>
<dbReference type="PRINTS" id="PR00469">
    <property type="entry name" value="PNDRDTASEII"/>
</dbReference>
<comment type="catalytic activity">
    <reaction evidence="3">
        <text>[thioredoxin]-dithiol + NADP(+) = [thioredoxin]-disulfide + NADPH + H(+)</text>
        <dbReference type="Rhea" id="RHEA:20345"/>
        <dbReference type="Rhea" id="RHEA-COMP:10698"/>
        <dbReference type="Rhea" id="RHEA-COMP:10700"/>
        <dbReference type="ChEBI" id="CHEBI:15378"/>
        <dbReference type="ChEBI" id="CHEBI:29950"/>
        <dbReference type="ChEBI" id="CHEBI:50058"/>
        <dbReference type="ChEBI" id="CHEBI:57783"/>
        <dbReference type="ChEBI" id="CHEBI:58349"/>
        <dbReference type="EC" id="1.8.1.9"/>
    </reaction>
</comment>
<protein>
    <submittedName>
        <fullName evidence="5">Pyridine nucleotide-disulfide oxidoreductase</fullName>
    </submittedName>
</protein>
<dbReference type="PANTHER" id="PTHR48105">
    <property type="entry name" value="THIOREDOXIN REDUCTASE 1-RELATED-RELATED"/>
    <property type="match status" value="1"/>
</dbReference>
<evidence type="ECO:0000256" key="1">
    <source>
        <dbReference type="ARBA" id="ARBA00022630"/>
    </source>
</evidence>
<dbReference type="SMART" id="SM00100">
    <property type="entry name" value="cNMP"/>
    <property type="match status" value="1"/>
</dbReference>
<dbReference type="InterPro" id="IPR050097">
    <property type="entry name" value="Ferredoxin-NADP_redctase_2"/>
</dbReference>
<reference evidence="6" key="2">
    <citation type="submission" date="2016-01" db="EMBL/GenBank/DDBJ databases">
        <title>Complete genome sequence of Agromyces aureus AR33T and comparison with related organisms.</title>
        <authorList>
            <person name="Corretto E."/>
            <person name="Antonielli L."/>
            <person name="Sessitsch A."/>
            <person name="Brader G."/>
        </authorList>
    </citation>
    <scope>NUCLEOTIDE SEQUENCE [LARGE SCALE GENOMIC DNA]</scope>
    <source>
        <strain evidence="6">AR33</strain>
    </source>
</reference>
<dbReference type="Pfam" id="PF00027">
    <property type="entry name" value="cNMP_binding"/>
    <property type="match status" value="1"/>
</dbReference>
<dbReference type="PRINTS" id="PR00368">
    <property type="entry name" value="FADPNR"/>
</dbReference>
<dbReference type="AlphaFoldDB" id="A0A191WDA6"/>
<dbReference type="SUPFAM" id="SSF51905">
    <property type="entry name" value="FAD/NAD(P)-binding domain"/>
    <property type="match status" value="1"/>
</dbReference>
<keyword evidence="6" id="KW-1185">Reference proteome</keyword>
<dbReference type="Gene3D" id="3.50.50.60">
    <property type="entry name" value="FAD/NAD(P)-binding domain"/>
    <property type="match status" value="2"/>
</dbReference>
<evidence type="ECO:0000256" key="2">
    <source>
        <dbReference type="ARBA" id="ARBA00023002"/>
    </source>
</evidence>
<dbReference type="InterPro" id="IPR018490">
    <property type="entry name" value="cNMP-bd_dom_sf"/>
</dbReference>
<keyword evidence="1" id="KW-0285">Flavoprotein</keyword>
<dbReference type="Proteomes" id="UP000078437">
    <property type="component" value="Chromosome"/>
</dbReference>
<sequence>MITTDVLRTIPIFAPLPDATLDYLAGVVEDIQLVAGEYFAHEGDERALFVVVEGGAEITKVVNGDERVIGTRRPGQFFGEVPMTLSTPFPASGRAAAGGSTGAGGPTGATSRIIKLDVTAFYTLAAMAPSVPARVAALARRYLDSLQVIAAEVPETDIRLIGPRNEARTHAIARFLTRNQVAFDRVTTEAVGGPAVGSQGGADAAASASPVLEAAGGVRLVDPGMREVAVAVGLDVEPSADEYDVVILGAGPAGLTAAVNGAAEGLRTVIIESLAPGGQAGTSTRIENYTGFPFGISGDDLASRALKQAKRLGAEIVVTRTVEAIRPAAGGGASGHVIVLDGGDTLRAAVVIVATGVEWRDLPVTGVERFLGNGVYYGAARSDAAVAKGADVCIIGAGNSAGQAALFFSRHARSVTMLVRGESLEASMSRYLIDQIGSHGGIGVETRSEVVGLHGAEALEGVDVVDRATGVTTRRDVTVVFVMIGADAVTGWLPPEVARDERGYVLTGADAAASGSWPELRRPFALECSTPGVFAIGDVRSGSVKRVAAGVGEGGMAIAFVHQFLALQRAPVQA</sequence>
<dbReference type="InterPro" id="IPR000595">
    <property type="entry name" value="cNMP-bd_dom"/>
</dbReference>
<dbReference type="GO" id="GO:0004791">
    <property type="term" value="F:thioredoxin-disulfide reductase (NADPH) activity"/>
    <property type="evidence" value="ECO:0007669"/>
    <property type="project" value="UniProtKB-EC"/>
</dbReference>
<gene>
    <name evidence="5" type="ORF">ATC03_05050</name>
</gene>
<evidence type="ECO:0000259" key="4">
    <source>
        <dbReference type="PROSITE" id="PS50042"/>
    </source>
</evidence>
<reference evidence="5 6" key="1">
    <citation type="journal article" date="2016" name="Int. J. Syst. Evol. Microbiol.">
        <title>Agromyces aureus sp. nov., isolated from the rhizosphere of Salix caprea L. grown in a heavy-metal-contaminated soil.</title>
        <authorList>
            <person name="Corretto E."/>
            <person name="Antonielli L."/>
            <person name="Sessitsch A."/>
            <person name="Compant S."/>
            <person name="Gorfer M."/>
            <person name="Kuffner M."/>
            <person name="Brader G."/>
        </authorList>
    </citation>
    <scope>NUCLEOTIDE SEQUENCE [LARGE SCALE GENOMIC DNA]</scope>
    <source>
        <strain evidence="5 6">AR33</strain>
    </source>
</reference>
<evidence type="ECO:0000313" key="6">
    <source>
        <dbReference type="Proteomes" id="UP000078437"/>
    </source>
</evidence>
<dbReference type="Pfam" id="PF07992">
    <property type="entry name" value="Pyr_redox_2"/>
    <property type="match status" value="1"/>
</dbReference>
<dbReference type="STRING" id="453304.ATC03_05050"/>
<proteinExistence type="predicted"/>
<feature type="domain" description="Cyclic nucleotide-binding" evidence="4">
    <location>
        <begin position="12"/>
        <end position="124"/>
    </location>
</feature>
<evidence type="ECO:0000256" key="3">
    <source>
        <dbReference type="ARBA" id="ARBA00048132"/>
    </source>
</evidence>
<evidence type="ECO:0000313" key="5">
    <source>
        <dbReference type="EMBL" id="ANJ26188.1"/>
    </source>
</evidence>
<dbReference type="PROSITE" id="PS50042">
    <property type="entry name" value="CNMP_BINDING_3"/>
    <property type="match status" value="1"/>
</dbReference>
<dbReference type="OrthoDB" id="109585at2"/>
<dbReference type="Gene3D" id="2.60.120.10">
    <property type="entry name" value="Jelly Rolls"/>
    <property type="match status" value="1"/>
</dbReference>